<gene>
    <name evidence="2" type="ORF">EV44_g3876</name>
</gene>
<protein>
    <submittedName>
        <fullName evidence="2">Putative eka-like protein</fullName>
    </submittedName>
</protein>
<evidence type="ECO:0000313" key="3">
    <source>
        <dbReference type="Proteomes" id="UP000030854"/>
    </source>
</evidence>
<keyword evidence="3" id="KW-1185">Reference proteome</keyword>
<dbReference type="AlphaFoldDB" id="A0A0B1P8L7"/>
<reference evidence="2 3" key="1">
    <citation type="journal article" date="2014" name="BMC Genomics">
        <title>Adaptive genomic structural variation in the grape powdery mildew pathogen, Erysiphe necator.</title>
        <authorList>
            <person name="Jones L."/>
            <person name="Riaz S."/>
            <person name="Morales-Cruz A."/>
            <person name="Amrine K.C."/>
            <person name="McGuire B."/>
            <person name="Gubler W.D."/>
            <person name="Walker M.A."/>
            <person name="Cantu D."/>
        </authorList>
    </citation>
    <scope>NUCLEOTIDE SEQUENCE [LARGE SCALE GENOMIC DNA]</scope>
    <source>
        <strain evidence="3">c</strain>
    </source>
</reference>
<evidence type="ECO:0000313" key="2">
    <source>
        <dbReference type="EMBL" id="KHJ33261.1"/>
    </source>
</evidence>
<sequence length="136" mass="15409">MAFFSKAPRAGFKVFDESRIGRPFKKQRPLEFCKRCNDCYPSKTCSRAPSCGNYGSTNNSEDICMATTKYRNRVGHHRSDSRRCLARPTGLGVPTEEQMKTYRQAGERKFQAVLRDRTPEENAAANENANIDMTSS</sequence>
<feature type="region of interest" description="Disordered" evidence="1">
    <location>
        <begin position="116"/>
        <end position="136"/>
    </location>
</feature>
<comment type="caution">
    <text evidence="2">The sequence shown here is derived from an EMBL/GenBank/DDBJ whole genome shotgun (WGS) entry which is preliminary data.</text>
</comment>
<dbReference type="HOGENOM" id="CLU_018153_4_2_1"/>
<organism evidence="2 3">
    <name type="scientific">Uncinula necator</name>
    <name type="common">Grape powdery mildew</name>
    <dbReference type="NCBI Taxonomy" id="52586"/>
    <lineage>
        <taxon>Eukaryota</taxon>
        <taxon>Fungi</taxon>
        <taxon>Dikarya</taxon>
        <taxon>Ascomycota</taxon>
        <taxon>Pezizomycotina</taxon>
        <taxon>Leotiomycetes</taxon>
        <taxon>Erysiphales</taxon>
        <taxon>Erysiphaceae</taxon>
        <taxon>Erysiphe</taxon>
    </lineage>
</organism>
<proteinExistence type="predicted"/>
<feature type="compositionally biased region" description="Low complexity" evidence="1">
    <location>
        <begin position="121"/>
        <end position="130"/>
    </location>
</feature>
<accession>A0A0B1P8L7</accession>
<evidence type="ECO:0000256" key="1">
    <source>
        <dbReference type="SAM" id="MobiDB-lite"/>
    </source>
</evidence>
<dbReference type="Proteomes" id="UP000030854">
    <property type="component" value="Unassembled WGS sequence"/>
</dbReference>
<name>A0A0B1P8L7_UNCNE</name>
<dbReference type="EMBL" id="JNVN01001539">
    <property type="protein sequence ID" value="KHJ33261.1"/>
    <property type="molecule type" value="Genomic_DNA"/>
</dbReference>